<gene>
    <name evidence="2" type="ORF">DET56_1059</name>
</gene>
<dbReference type="EMBL" id="QGTZ01000005">
    <property type="protein sequence ID" value="PWW40737.1"/>
    <property type="molecule type" value="Genomic_DNA"/>
</dbReference>
<feature type="signal peptide" evidence="1">
    <location>
        <begin position="1"/>
        <end position="21"/>
    </location>
</feature>
<evidence type="ECO:0000313" key="3">
    <source>
        <dbReference type="Proteomes" id="UP000247078"/>
    </source>
</evidence>
<comment type="caution">
    <text evidence="2">The sequence shown here is derived from an EMBL/GenBank/DDBJ whole genome shotgun (WGS) entry which is preliminary data.</text>
</comment>
<feature type="chain" id="PRO_5032498324" description="Copper amine oxidase-like protein" evidence="1">
    <location>
        <begin position="22"/>
        <end position="218"/>
    </location>
</feature>
<dbReference type="AlphaFoldDB" id="A0A855XUN8"/>
<accession>A0A855XUN8</accession>
<dbReference type="RefSeq" id="WP_109999397.1">
    <property type="nucleotide sequence ID" value="NZ_QGTZ01000005.1"/>
</dbReference>
<sequence length="218" mass="25049">MKKMIFVTLVLSLLSASLAFAATSAPQKISIVLNGKELKTRAGTEVKIIDNHAYIPASVLRDARFAVEYKNSKLNLVNSYSHYTKNLIEMHLSNHEFTTQFNKIEQEVIDVLSKVILEEQVDISKLQQLIKEAESNVVIRPEVFTPVQDYNSSDLSDAFYSLEAYKKASIELIAYVHTGDKERLKSFHEERKKALEYYDSYTYMYDHIFKLSYISATK</sequence>
<organism evidence="2 3">
    <name type="scientific">Paenibacillus pabuli</name>
    <dbReference type="NCBI Taxonomy" id="1472"/>
    <lineage>
        <taxon>Bacteria</taxon>
        <taxon>Bacillati</taxon>
        <taxon>Bacillota</taxon>
        <taxon>Bacilli</taxon>
        <taxon>Bacillales</taxon>
        <taxon>Paenibacillaceae</taxon>
        <taxon>Paenibacillus</taxon>
    </lineage>
</organism>
<evidence type="ECO:0000313" key="2">
    <source>
        <dbReference type="EMBL" id="PWW40737.1"/>
    </source>
</evidence>
<evidence type="ECO:0000256" key="1">
    <source>
        <dbReference type="SAM" id="SignalP"/>
    </source>
</evidence>
<dbReference type="Proteomes" id="UP000247078">
    <property type="component" value="Unassembled WGS sequence"/>
</dbReference>
<name>A0A855XUN8_9BACL</name>
<proteinExistence type="predicted"/>
<reference evidence="2 3" key="1">
    <citation type="submission" date="2018-05" db="EMBL/GenBank/DDBJ databases">
        <title>Freshwater and sediment microbial communities from various areas in North America, analyzing microbe dynamics in response to fracking.</title>
        <authorList>
            <person name="Lamendella R."/>
        </authorList>
    </citation>
    <scope>NUCLEOTIDE SEQUENCE [LARGE SCALE GENOMIC DNA]</scope>
    <source>
        <strain evidence="2 3">DB-3</strain>
    </source>
</reference>
<protein>
    <recommendedName>
        <fullName evidence="4">Copper amine oxidase-like protein</fullName>
    </recommendedName>
</protein>
<evidence type="ECO:0008006" key="4">
    <source>
        <dbReference type="Google" id="ProtNLM"/>
    </source>
</evidence>
<keyword evidence="1" id="KW-0732">Signal</keyword>